<accession>A0AAN8MEL7</accession>
<dbReference type="Pfam" id="PF08934">
    <property type="entry name" value="Rb_C"/>
    <property type="match status" value="1"/>
</dbReference>
<dbReference type="GO" id="GO:0031175">
    <property type="term" value="P:neuron projection development"/>
    <property type="evidence" value="ECO:0007669"/>
    <property type="project" value="TreeGrafter"/>
</dbReference>
<dbReference type="GO" id="GO:0006357">
    <property type="term" value="P:regulation of transcription by RNA polymerase II"/>
    <property type="evidence" value="ECO:0007669"/>
    <property type="project" value="InterPro"/>
</dbReference>
<proteinExistence type="predicted"/>
<dbReference type="GO" id="GO:0048667">
    <property type="term" value="P:cell morphogenesis involved in neuron differentiation"/>
    <property type="evidence" value="ECO:0007669"/>
    <property type="project" value="TreeGrafter"/>
</dbReference>
<dbReference type="InterPro" id="IPR015030">
    <property type="entry name" value="RB_C"/>
</dbReference>
<protein>
    <recommendedName>
        <fullName evidence="2">Retinoblastoma-associated protein C-terminal domain-containing protein</fullName>
    </recommendedName>
</protein>
<feature type="region of interest" description="Disordered" evidence="1">
    <location>
        <begin position="1"/>
        <end position="24"/>
    </location>
</feature>
<dbReference type="EMBL" id="JAGTTL010000005">
    <property type="protein sequence ID" value="KAK6322300.1"/>
    <property type="molecule type" value="Genomic_DNA"/>
</dbReference>
<name>A0AAN8MEL7_9TELE</name>
<dbReference type="PANTHER" id="PTHR13742:SF36">
    <property type="entry name" value="RETINOBLASTOMA-ASSOCIATED PROTEIN"/>
    <property type="match status" value="1"/>
</dbReference>
<feature type="compositionally biased region" description="Polar residues" evidence="1">
    <location>
        <begin position="103"/>
        <end position="113"/>
    </location>
</feature>
<dbReference type="GO" id="GO:0000785">
    <property type="term" value="C:chromatin"/>
    <property type="evidence" value="ECO:0007669"/>
    <property type="project" value="TreeGrafter"/>
</dbReference>
<comment type="caution">
    <text evidence="3">The sequence shown here is derived from an EMBL/GenBank/DDBJ whole genome shotgun (WGS) entry which is preliminary data.</text>
</comment>
<dbReference type="PANTHER" id="PTHR13742">
    <property type="entry name" value="RETINOBLASTOMA-ASSOCIATED PROTEIN RB -RELATED"/>
    <property type="match status" value="1"/>
</dbReference>
<dbReference type="AlphaFoldDB" id="A0AAN8MEL7"/>
<sequence length="126" mass="14069">MRVHGSNNVYISPMKSPSHMSPGVMTPRTRILVSIGESFRTSDKFQKINAMVNNSDCSLKRSLDMSSVPMPQKRICLDMDGQDEADGSKPDGDSTLIQKLAEISSTWTRMQEQNMKEDAESETDKP</sequence>
<dbReference type="GO" id="GO:2000134">
    <property type="term" value="P:negative regulation of G1/S transition of mitotic cell cycle"/>
    <property type="evidence" value="ECO:0007669"/>
    <property type="project" value="TreeGrafter"/>
</dbReference>
<dbReference type="Gene3D" id="6.10.250.530">
    <property type="match status" value="1"/>
</dbReference>
<dbReference type="Proteomes" id="UP001356427">
    <property type="component" value="Unassembled WGS sequence"/>
</dbReference>
<evidence type="ECO:0000259" key="2">
    <source>
        <dbReference type="SMART" id="SM01369"/>
    </source>
</evidence>
<evidence type="ECO:0000313" key="3">
    <source>
        <dbReference type="EMBL" id="KAK6322300.1"/>
    </source>
</evidence>
<feature type="domain" description="Retinoblastoma-associated protein C-terminal" evidence="2">
    <location>
        <begin position="1"/>
        <end position="126"/>
    </location>
</feature>
<dbReference type="GO" id="GO:0035189">
    <property type="term" value="C:Rb-E2F complex"/>
    <property type="evidence" value="ECO:0007669"/>
    <property type="project" value="TreeGrafter"/>
</dbReference>
<dbReference type="SMART" id="SM01369">
    <property type="entry name" value="Rb_C"/>
    <property type="match status" value="1"/>
</dbReference>
<evidence type="ECO:0000313" key="4">
    <source>
        <dbReference type="Proteomes" id="UP001356427"/>
    </source>
</evidence>
<keyword evidence="4" id="KW-1185">Reference proteome</keyword>
<organism evidence="3 4">
    <name type="scientific">Coregonus suidteri</name>
    <dbReference type="NCBI Taxonomy" id="861788"/>
    <lineage>
        <taxon>Eukaryota</taxon>
        <taxon>Metazoa</taxon>
        <taxon>Chordata</taxon>
        <taxon>Craniata</taxon>
        <taxon>Vertebrata</taxon>
        <taxon>Euteleostomi</taxon>
        <taxon>Actinopterygii</taxon>
        <taxon>Neopterygii</taxon>
        <taxon>Teleostei</taxon>
        <taxon>Protacanthopterygii</taxon>
        <taxon>Salmoniformes</taxon>
        <taxon>Salmonidae</taxon>
        <taxon>Coregoninae</taxon>
        <taxon>Coregonus</taxon>
    </lineage>
</organism>
<dbReference type="InterPro" id="IPR028309">
    <property type="entry name" value="RB_fam"/>
</dbReference>
<evidence type="ECO:0000256" key="1">
    <source>
        <dbReference type="SAM" id="MobiDB-lite"/>
    </source>
</evidence>
<dbReference type="GO" id="GO:0000977">
    <property type="term" value="F:RNA polymerase II transcription regulatory region sequence-specific DNA binding"/>
    <property type="evidence" value="ECO:0007669"/>
    <property type="project" value="TreeGrafter"/>
</dbReference>
<reference evidence="3 4" key="1">
    <citation type="submission" date="2021-04" db="EMBL/GenBank/DDBJ databases">
        <authorList>
            <person name="De Guttry C."/>
            <person name="Zahm M."/>
            <person name="Klopp C."/>
            <person name="Cabau C."/>
            <person name="Louis A."/>
            <person name="Berthelot C."/>
            <person name="Parey E."/>
            <person name="Roest Crollius H."/>
            <person name="Montfort J."/>
            <person name="Robinson-Rechavi M."/>
            <person name="Bucao C."/>
            <person name="Bouchez O."/>
            <person name="Gislard M."/>
            <person name="Lluch J."/>
            <person name="Milhes M."/>
            <person name="Lampietro C."/>
            <person name="Lopez Roques C."/>
            <person name="Donnadieu C."/>
            <person name="Braasch I."/>
            <person name="Desvignes T."/>
            <person name="Postlethwait J."/>
            <person name="Bobe J."/>
            <person name="Wedekind C."/>
            <person name="Guiguen Y."/>
        </authorList>
    </citation>
    <scope>NUCLEOTIDE SEQUENCE [LARGE SCALE GENOMIC DNA]</scope>
    <source>
        <strain evidence="3">Cs_M1</strain>
        <tissue evidence="3">Blood</tissue>
    </source>
</reference>
<feature type="region of interest" description="Disordered" evidence="1">
    <location>
        <begin position="103"/>
        <end position="126"/>
    </location>
</feature>
<feature type="compositionally biased region" description="Basic and acidic residues" evidence="1">
    <location>
        <begin position="114"/>
        <end position="126"/>
    </location>
</feature>
<feature type="compositionally biased region" description="Polar residues" evidence="1">
    <location>
        <begin position="1"/>
        <end position="10"/>
    </location>
</feature>
<gene>
    <name evidence="3" type="ORF">J4Q44_G00070920</name>
</gene>